<dbReference type="OrthoDB" id="5179393at2"/>
<evidence type="ECO:0000313" key="2">
    <source>
        <dbReference type="EMBL" id="BBZ07863.1"/>
    </source>
</evidence>
<gene>
    <name evidence="3" type="ORF">AWC01_01260</name>
    <name evidence="2" type="ORF">MDOR_20320</name>
</gene>
<evidence type="ECO:0008006" key="6">
    <source>
        <dbReference type="Google" id="ProtNLM"/>
    </source>
</evidence>
<proteinExistence type="predicted"/>
<evidence type="ECO:0000313" key="3">
    <source>
        <dbReference type="EMBL" id="ORV45462.1"/>
    </source>
</evidence>
<evidence type="ECO:0000313" key="4">
    <source>
        <dbReference type="Proteomes" id="UP000193564"/>
    </source>
</evidence>
<dbReference type="RefSeq" id="WP_085187305.1">
    <property type="nucleotide sequence ID" value="NZ_AP022605.1"/>
</dbReference>
<feature type="region of interest" description="Disordered" evidence="1">
    <location>
        <begin position="139"/>
        <end position="168"/>
    </location>
</feature>
<organism evidence="3 4">
    <name type="scientific">Mycolicibacterium doricum</name>
    <dbReference type="NCBI Taxonomy" id="126673"/>
    <lineage>
        <taxon>Bacteria</taxon>
        <taxon>Bacillati</taxon>
        <taxon>Actinomycetota</taxon>
        <taxon>Actinomycetes</taxon>
        <taxon>Mycobacteriales</taxon>
        <taxon>Mycobacteriaceae</taxon>
        <taxon>Mycolicibacterium</taxon>
    </lineage>
</organism>
<dbReference type="Proteomes" id="UP000193564">
    <property type="component" value="Unassembled WGS sequence"/>
</dbReference>
<dbReference type="Proteomes" id="UP000467201">
    <property type="component" value="Chromosome"/>
</dbReference>
<dbReference type="KEGG" id="mdr:MDOR_20320"/>
<dbReference type="AlphaFoldDB" id="A0A1X1TLK6"/>
<keyword evidence="4" id="KW-1185">Reference proteome</keyword>
<accession>A0A1X1TLK6</accession>
<dbReference type="Gene3D" id="3.30.1330.30">
    <property type="match status" value="1"/>
</dbReference>
<protein>
    <recommendedName>
        <fullName evidence="6">Peptide chain release factor 1</fullName>
    </recommendedName>
</protein>
<reference evidence="2" key="3">
    <citation type="submission" date="2020-02" db="EMBL/GenBank/DDBJ databases">
        <authorList>
            <person name="Matsumoto Y."/>
            <person name="Motooka D."/>
            <person name="Nakamura S."/>
        </authorList>
    </citation>
    <scope>NUCLEOTIDE SEQUENCE</scope>
    <source>
        <strain evidence="2">JCM 12405</strain>
    </source>
</reference>
<evidence type="ECO:0000313" key="5">
    <source>
        <dbReference type="Proteomes" id="UP000467201"/>
    </source>
</evidence>
<evidence type="ECO:0000256" key="1">
    <source>
        <dbReference type="SAM" id="MobiDB-lite"/>
    </source>
</evidence>
<sequence length="366" mass="39412">MQSERFRTLAESKGPYASVYFDDSYDTEDAAAQRDLKWRAIRDDLEQQDAPAEVIEALQHAILDASPAVGRSGRGLIAGADGILLNEHLIRPIETPVVRFSSLPYLVPVVEHGALHSTYVIVTVDHAGGDITLHRDRKVESDTVDGGGSPIHKADSAETPGYGDPQRRTMEAGRKNLRAVAERLARLVDEHSPEVIFVVGEVQSRSDLMPTLEDRVAERVVELDIGARHSGFDEADLQPAVDREFLRRRLSMIERAAEQFTQATGQGSGLATEGLHGVCAALRAGAVETLIIGDIGDATVVAGDDLLTVAPNENVLSELGTAPTQTLRADEALPLAAVRTGAALVRTDERITPEDGIAAVLRYALP</sequence>
<dbReference type="InterPro" id="IPR040701">
    <property type="entry name" value="Bact_RF_family2"/>
</dbReference>
<name>A0A1X1TLK6_9MYCO</name>
<dbReference type="Pfam" id="PF18844">
    <property type="entry name" value="baeRF_family2"/>
    <property type="match status" value="1"/>
</dbReference>
<reference evidence="2 5" key="2">
    <citation type="journal article" date="2019" name="Emerg. Microbes Infect.">
        <title>Comprehensive subspecies identification of 175 nontuberculous mycobacteria species based on 7547 genomic profiles.</title>
        <authorList>
            <person name="Matsumoto Y."/>
            <person name="Kinjo T."/>
            <person name="Motooka D."/>
            <person name="Nabeya D."/>
            <person name="Jung N."/>
            <person name="Uechi K."/>
            <person name="Horii T."/>
            <person name="Iida T."/>
            <person name="Fujita J."/>
            <person name="Nakamura S."/>
        </authorList>
    </citation>
    <scope>NUCLEOTIDE SEQUENCE [LARGE SCALE GENOMIC DNA]</scope>
    <source>
        <strain evidence="2 5">JCM 12405</strain>
    </source>
</reference>
<dbReference type="EMBL" id="AP022605">
    <property type="protein sequence ID" value="BBZ07863.1"/>
    <property type="molecule type" value="Genomic_DNA"/>
</dbReference>
<dbReference type="InterPro" id="IPR029064">
    <property type="entry name" value="Ribosomal_eL30-like_sf"/>
</dbReference>
<dbReference type="STRING" id="126673.AWC01_01260"/>
<reference evidence="3 4" key="1">
    <citation type="submission" date="2016-01" db="EMBL/GenBank/DDBJ databases">
        <title>The new phylogeny of the genus Mycobacterium.</title>
        <authorList>
            <person name="Tarcisio F."/>
            <person name="Conor M."/>
            <person name="Antonella G."/>
            <person name="Elisabetta G."/>
            <person name="Giulia F.S."/>
            <person name="Sara T."/>
            <person name="Anna F."/>
            <person name="Clotilde B."/>
            <person name="Roberto B."/>
            <person name="Veronica D.S."/>
            <person name="Fabio R."/>
            <person name="Monica P."/>
            <person name="Olivier J."/>
            <person name="Enrico T."/>
            <person name="Nicola S."/>
        </authorList>
    </citation>
    <scope>NUCLEOTIDE SEQUENCE [LARGE SCALE GENOMIC DNA]</scope>
    <source>
        <strain evidence="3 4">DSM 44339</strain>
    </source>
</reference>
<dbReference type="EMBL" id="LQOS01000007">
    <property type="protein sequence ID" value="ORV45462.1"/>
    <property type="molecule type" value="Genomic_DNA"/>
</dbReference>